<dbReference type="InterPro" id="IPR025861">
    <property type="entry name" value="CobT_VWA_dom"/>
</dbReference>
<dbReference type="Pfam" id="PF11775">
    <property type="entry name" value="CobT_C"/>
    <property type="match status" value="1"/>
</dbReference>
<dbReference type="PANTHER" id="PTHR41248">
    <property type="entry name" value="NORD PROTEIN"/>
    <property type="match status" value="1"/>
</dbReference>
<dbReference type="SUPFAM" id="SSF53300">
    <property type="entry name" value="vWA-like"/>
    <property type="match status" value="1"/>
</dbReference>
<dbReference type="RefSeq" id="WP_019084885.1">
    <property type="nucleotide sequence ID" value="NZ_BANI01000046.1"/>
</dbReference>
<feature type="compositionally biased region" description="Acidic residues" evidence="1">
    <location>
        <begin position="229"/>
        <end position="239"/>
    </location>
</feature>
<accession>A0A0D6Q033</accession>
<dbReference type="AlphaFoldDB" id="A0A0D6Q033"/>
<reference evidence="3 4" key="1">
    <citation type="submission" date="2012-11" db="EMBL/GenBank/DDBJ databases">
        <title>Whole genome sequence of Gluconacetobacter europaeus NBRC3261.</title>
        <authorList>
            <person name="Azuma Y."/>
            <person name="Higashiura N."/>
            <person name="Hirakawa H."/>
            <person name="Matsushita K."/>
        </authorList>
    </citation>
    <scope>NUCLEOTIDE SEQUENCE [LARGE SCALE GENOMIC DNA]</scope>
    <source>
        <strain evidence="3 4">NBRC 3261</strain>
    </source>
</reference>
<dbReference type="Pfam" id="PF06213">
    <property type="entry name" value="CobT"/>
    <property type="match status" value="1"/>
</dbReference>
<dbReference type="InterPro" id="IPR006538">
    <property type="entry name" value="CobT"/>
</dbReference>
<dbReference type="InterPro" id="IPR036465">
    <property type="entry name" value="vWFA_dom_sf"/>
</dbReference>
<evidence type="ECO:0000256" key="1">
    <source>
        <dbReference type="SAM" id="MobiDB-lite"/>
    </source>
</evidence>
<proteinExistence type="predicted"/>
<dbReference type="EMBL" id="BANI01000046">
    <property type="protein sequence ID" value="GAN96136.1"/>
    <property type="molecule type" value="Genomic_DNA"/>
</dbReference>
<organism evidence="3 4">
    <name type="scientific">Komagataeibacter europaeus NBRC 3261</name>
    <dbReference type="NCBI Taxonomy" id="1234669"/>
    <lineage>
        <taxon>Bacteria</taxon>
        <taxon>Pseudomonadati</taxon>
        <taxon>Pseudomonadota</taxon>
        <taxon>Alphaproteobacteria</taxon>
        <taxon>Acetobacterales</taxon>
        <taxon>Acetobacteraceae</taxon>
        <taxon>Komagataeibacter</taxon>
    </lineage>
</organism>
<feature type="compositionally biased region" description="Acidic residues" evidence="1">
    <location>
        <begin position="247"/>
        <end position="269"/>
    </location>
</feature>
<feature type="compositionally biased region" description="Gly residues" evidence="1">
    <location>
        <begin position="291"/>
        <end position="305"/>
    </location>
</feature>
<comment type="caution">
    <text evidence="3">The sequence shown here is derived from an EMBL/GenBank/DDBJ whole genome shotgun (WGS) entry which is preliminary data.</text>
</comment>
<feature type="region of interest" description="Disordered" evidence="1">
    <location>
        <begin position="228"/>
        <end position="318"/>
    </location>
</feature>
<gene>
    <name evidence="3" type="ORF">Geu3261_0052_107</name>
</gene>
<evidence type="ECO:0000313" key="3">
    <source>
        <dbReference type="EMBL" id="GAN96136.1"/>
    </source>
</evidence>
<feature type="domain" description="VWFA" evidence="2">
    <location>
        <begin position="416"/>
        <end position="602"/>
    </location>
</feature>
<dbReference type="InterPro" id="IPR002035">
    <property type="entry name" value="VWF_A"/>
</dbReference>
<dbReference type="Proteomes" id="UP000032675">
    <property type="component" value="Unassembled WGS sequence"/>
</dbReference>
<sequence length="631" mass="69449">MRENRKKPPSPQAEQEARQAEGFKRATVGAVRALGGQAQAEVSFLNGPVPSGVSVTGTHVRLPHPSRRMTDADVTRMRGAADAAALRLRHHDVALHDSASPPPGEAREVYDVLEQARVESLGARHMEGVAANLDARLAQECADMGLDRLPSHTKLPTPIALGLLARARMSGRPVPASMRGLMKAWSDSLPPAALRALDEMVTRQDSQRDFAQAARRLLMACDLMQQETTPDEVADDGTSEAEAASSENEEQTDDTTPEPQDEGPEEDDNSLPMQMSQGTGAGDEDPDDGEQGGSASGSEEAGGPGENEAEEEEATPTYHPFTTVYDEEIAAEDLCDAEELFRLRQTLDQQLVSMQGVVSKLANRLQRKLMAQQTRAWEFDLEEGMLDAGRLSRIVVNPMLSLSYKRERDTDFRDTVVTLLIDNSGSMRGRPISVAAMCGDILARTLERCAVKVEVLGFTTRAWKGGRSRELWIQEGKPENPGRLNDLRHIIYKAADMPWRRARRNLGLMLREGLLKENIDGEALLWAQRRLAARPEGRRILMVISDGAPVDDSTLSANPGSYLENHLREVIAHIETRTSTELLAIGIGHDVTRYYRRAVTITDPEELGGTMMKKLSELFEEEATRGRRRGG</sequence>
<dbReference type="GO" id="GO:0009236">
    <property type="term" value="P:cobalamin biosynthetic process"/>
    <property type="evidence" value="ECO:0007669"/>
    <property type="project" value="InterPro"/>
</dbReference>
<feature type="region of interest" description="Disordered" evidence="1">
    <location>
        <begin position="1"/>
        <end position="22"/>
    </location>
</feature>
<dbReference type="CDD" id="cd01454">
    <property type="entry name" value="vWA_norD_type"/>
    <property type="match status" value="1"/>
</dbReference>
<evidence type="ECO:0000259" key="2">
    <source>
        <dbReference type="PROSITE" id="PS50234"/>
    </source>
</evidence>
<name>A0A0D6Q033_KOMEU</name>
<dbReference type="PANTHER" id="PTHR41248:SF1">
    <property type="entry name" value="NORD PROTEIN"/>
    <property type="match status" value="1"/>
</dbReference>
<dbReference type="PROSITE" id="PS50234">
    <property type="entry name" value="VWFA"/>
    <property type="match status" value="1"/>
</dbReference>
<dbReference type="Gene3D" id="3.40.50.410">
    <property type="entry name" value="von Willebrand factor, type A domain"/>
    <property type="match status" value="1"/>
</dbReference>
<dbReference type="InterPro" id="IPR051928">
    <property type="entry name" value="NorD/CobT"/>
</dbReference>
<evidence type="ECO:0000313" key="4">
    <source>
        <dbReference type="Proteomes" id="UP000032675"/>
    </source>
</evidence>
<protein>
    <submittedName>
        <fullName evidence="3">Cobalamin biosynthesis cobaltochelatase cobT subunit</fullName>
    </submittedName>
</protein>
<dbReference type="PIRSF" id="PIRSF031715">
    <property type="entry name" value="Cob_chel_CobT"/>
    <property type="match status" value="1"/>
</dbReference>